<evidence type="ECO:0000259" key="2">
    <source>
        <dbReference type="Pfam" id="PF07732"/>
    </source>
</evidence>
<dbReference type="STRING" id="1603606.DSOUD_2225"/>
<organism evidence="3 4">
    <name type="scientific">Desulfuromonas soudanensis</name>
    <dbReference type="NCBI Taxonomy" id="1603606"/>
    <lineage>
        <taxon>Bacteria</taxon>
        <taxon>Pseudomonadati</taxon>
        <taxon>Thermodesulfobacteriota</taxon>
        <taxon>Desulfuromonadia</taxon>
        <taxon>Desulfuromonadales</taxon>
        <taxon>Desulfuromonadaceae</taxon>
        <taxon>Desulfuromonas</taxon>
    </lineage>
</organism>
<dbReference type="Pfam" id="PF07731">
    <property type="entry name" value="Cu-oxidase_2"/>
    <property type="match status" value="1"/>
</dbReference>
<evidence type="ECO:0000313" key="4">
    <source>
        <dbReference type="Proteomes" id="UP000057158"/>
    </source>
</evidence>
<dbReference type="PATRIC" id="fig|1603606.3.peg.2402"/>
<name>A0A0M3QFX6_9BACT</name>
<gene>
    <name evidence="3" type="ORF">DSOUD_2225</name>
</gene>
<dbReference type="InterPro" id="IPR011707">
    <property type="entry name" value="Cu-oxidase-like_N"/>
</dbReference>
<dbReference type="Proteomes" id="UP000057158">
    <property type="component" value="Chromosome"/>
</dbReference>
<dbReference type="Pfam" id="PF07732">
    <property type="entry name" value="Cu-oxidase_3"/>
    <property type="match status" value="1"/>
</dbReference>
<dbReference type="CDD" id="cd13844">
    <property type="entry name" value="CuRO_1_BOD_CotA_like"/>
    <property type="match status" value="1"/>
</dbReference>
<dbReference type="GO" id="GO:0005507">
    <property type="term" value="F:copper ion binding"/>
    <property type="evidence" value="ECO:0007669"/>
    <property type="project" value="InterPro"/>
</dbReference>
<sequence>MKTAKQIYYRAAISMLAATLMLWGGGAVASTQILQVPLPGKAIPKFIDPLPIPARIDGTLPLTVTMSEFDQQVLPLPFPLTTVWGYNGTYPGPTIVAQRGTPTNVTYINNLVDPANPANPPKLQKYLTVDQTLHWADPLTCMMTPGCNMMLPYAGPVPAVAHLHGGEVPSAFDGAPDAWFTPNAAGAPVSTGPGFVTNVYSYPNAQQGTTLWYHDHALGTTRLNVYGGLAGFYFLRDPANTPTNLPGGAADNPMYEVEVVIQDRMFDTAGQLLFPDLGINPTIHPFWIPEFVGDAIVVNGKTWPVFNVEPRKYRLRLLNGSNARFYSMALINPVTGAPGPAFWQIGTDGGFLDAPTLLNDPVALAAGLPSPRMLIAPGERADIIIDFSAYAGQTLLLNNTARTPFPKGAPVDPKTTGQIMQIVVGTTVTTPDTAVFNPALPGATLRGVNPILRLNPATATLTRQLTLNEVMGMGGPLEVLLNNTKWNGLQAGTATPIPGSTQVGTNWLTELPRIGDTEVWEIVNLTADAHPIHLHLTQFQLLNRQPFQTNKYLKAYNAAFPLGAFLPANGPPYPYSNIGNPTLPVGSTVVGGNPDVTPYLQKNPAPALANENGWKDTGIVYPGEVTRFVVRYATQDAPLTTLAGTNTFPFDPTAGIGTLDAFGFPGGTGYVWHCHILDHEDNEMMRPYMVQP</sequence>
<dbReference type="InterPro" id="IPR045087">
    <property type="entry name" value="Cu-oxidase_fam"/>
</dbReference>
<feature type="domain" description="Plastocyanin-like" evidence="1">
    <location>
        <begin position="513"/>
        <end position="558"/>
    </location>
</feature>
<dbReference type="InterPro" id="IPR008972">
    <property type="entry name" value="Cupredoxin"/>
</dbReference>
<dbReference type="Gene3D" id="2.60.40.420">
    <property type="entry name" value="Cupredoxins - blue copper proteins"/>
    <property type="match status" value="3"/>
</dbReference>
<dbReference type="PANTHER" id="PTHR48267:SF1">
    <property type="entry name" value="BILIRUBIN OXIDASE"/>
    <property type="match status" value="1"/>
</dbReference>
<reference evidence="3 4" key="1">
    <citation type="submission" date="2015-07" db="EMBL/GenBank/DDBJ databases">
        <title>Isolation and Genomic Characterization of a Novel Halophilic Metal-Reducing Deltaproteobacterium from the Deep Subsurface.</title>
        <authorList>
            <person name="Badalamenti J.P."/>
            <person name="Summers Z.M."/>
            <person name="Gralnick J.A."/>
            <person name="Bond D.R."/>
        </authorList>
    </citation>
    <scope>NUCLEOTIDE SEQUENCE [LARGE SCALE GENOMIC DNA]</scope>
    <source>
        <strain evidence="3 4">WTL</strain>
    </source>
</reference>
<feature type="domain" description="Plastocyanin-like" evidence="2">
    <location>
        <begin position="79"/>
        <end position="113"/>
    </location>
</feature>
<dbReference type="RefSeq" id="WP_053551037.1">
    <property type="nucleotide sequence ID" value="NZ_CP010802.1"/>
</dbReference>
<dbReference type="CDD" id="cd13891">
    <property type="entry name" value="CuRO_3_CotA_like"/>
    <property type="match status" value="1"/>
</dbReference>
<dbReference type="KEGG" id="des:DSOUD_2225"/>
<dbReference type="SUPFAM" id="SSF49503">
    <property type="entry name" value="Cupredoxins"/>
    <property type="match status" value="3"/>
</dbReference>
<evidence type="ECO:0000313" key="3">
    <source>
        <dbReference type="EMBL" id="ALC16989.1"/>
    </source>
</evidence>
<keyword evidence="4" id="KW-1185">Reference proteome</keyword>
<evidence type="ECO:0000259" key="1">
    <source>
        <dbReference type="Pfam" id="PF07731"/>
    </source>
</evidence>
<dbReference type="CDD" id="cd13868">
    <property type="entry name" value="CuRO_2_CotA_like"/>
    <property type="match status" value="1"/>
</dbReference>
<accession>A0A0M3QFX6</accession>
<dbReference type="PANTHER" id="PTHR48267">
    <property type="entry name" value="CUPREDOXIN SUPERFAMILY PROTEIN"/>
    <property type="match status" value="1"/>
</dbReference>
<protein>
    <submittedName>
        <fullName evidence="3">Multicopper oxidase</fullName>
    </submittedName>
</protein>
<dbReference type="AlphaFoldDB" id="A0A0M3QFX6"/>
<dbReference type="InterPro" id="IPR011706">
    <property type="entry name" value="Cu-oxidase_C"/>
</dbReference>
<proteinExistence type="predicted"/>
<dbReference type="GO" id="GO:0016491">
    <property type="term" value="F:oxidoreductase activity"/>
    <property type="evidence" value="ECO:0007669"/>
    <property type="project" value="InterPro"/>
</dbReference>
<dbReference type="EMBL" id="CP010802">
    <property type="protein sequence ID" value="ALC16989.1"/>
    <property type="molecule type" value="Genomic_DNA"/>
</dbReference>